<reference evidence="8" key="1">
    <citation type="submission" date="2022-01" db="UniProtKB">
        <authorList>
            <consortium name="EnsemblMetazoa"/>
        </authorList>
    </citation>
    <scope>IDENTIFICATION</scope>
</reference>
<proteinExistence type="inferred from homology"/>
<keyword evidence="2 6" id="KW-0812">Transmembrane</keyword>
<dbReference type="AlphaFoldDB" id="A0A8I6SPA0"/>
<evidence type="ECO:0000256" key="5">
    <source>
        <dbReference type="RuleBase" id="RU003346"/>
    </source>
</evidence>
<keyword evidence="9" id="KW-1185">Reference proteome</keyword>
<keyword evidence="4 6" id="KW-0472">Membrane</keyword>
<evidence type="ECO:0000256" key="6">
    <source>
        <dbReference type="SAM" id="Phobius"/>
    </source>
</evidence>
<keyword evidence="3 6" id="KW-1133">Transmembrane helix</keyword>
<protein>
    <recommendedName>
        <fullName evidence="7">Major facilitator superfamily (MFS) profile domain-containing protein</fullName>
    </recommendedName>
</protein>
<dbReference type="InterPro" id="IPR005829">
    <property type="entry name" value="Sugar_transporter_CS"/>
</dbReference>
<comment type="subcellular location">
    <subcellularLocation>
        <location evidence="1">Membrane</location>
        <topology evidence="1">Multi-pass membrane protein</topology>
    </subcellularLocation>
</comment>
<dbReference type="PANTHER" id="PTHR23503:SF127">
    <property type="entry name" value="FI08437P-RELATED"/>
    <property type="match status" value="1"/>
</dbReference>
<dbReference type="InterPro" id="IPR003663">
    <property type="entry name" value="Sugar/inositol_transpt"/>
</dbReference>
<dbReference type="EnsemblMetazoa" id="XM_024228690.1">
    <property type="protein sequence ID" value="XP_024084458.1"/>
    <property type="gene ID" value="LOC106669784"/>
</dbReference>
<feature type="transmembrane region" description="Helical" evidence="6">
    <location>
        <begin position="437"/>
        <end position="458"/>
    </location>
</feature>
<dbReference type="GeneID" id="106669784"/>
<feature type="transmembrane region" description="Helical" evidence="6">
    <location>
        <begin position="305"/>
        <end position="326"/>
    </location>
</feature>
<dbReference type="PROSITE" id="PS00217">
    <property type="entry name" value="SUGAR_TRANSPORT_2"/>
    <property type="match status" value="1"/>
</dbReference>
<dbReference type="PRINTS" id="PR00171">
    <property type="entry name" value="SUGRTRNSPORT"/>
</dbReference>
<dbReference type="NCBIfam" id="TIGR00879">
    <property type="entry name" value="SP"/>
    <property type="match status" value="1"/>
</dbReference>
<evidence type="ECO:0000313" key="8">
    <source>
        <dbReference type="EnsemblMetazoa" id="XP_024084458.1"/>
    </source>
</evidence>
<dbReference type="Pfam" id="PF00083">
    <property type="entry name" value="Sugar_tr"/>
    <property type="match status" value="1"/>
</dbReference>
<dbReference type="OrthoDB" id="4540492at2759"/>
<dbReference type="PROSITE" id="PS50850">
    <property type="entry name" value="MFS"/>
    <property type="match status" value="1"/>
</dbReference>
<evidence type="ECO:0000256" key="2">
    <source>
        <dbReference type="ARBA" id="ARBA00022692"/>
    </source>
</evidence>
<feature type="transmembrane region" description="Helical" evidence="6">
    <location>
        <begin position="222"/>
        <end position="243"/>
    </location>
</feature>
<dbReference type="InterPro" id="IPR036259">
    <property type="entry name" value="MFS_trans_sf"/>
</dbReference>
<dbReference type="GO" id="GO:0015149">
    <property type="term" value="F:hexose transmembrane transporter activity"/>
    <property type="evidence" value="ECO:0007669"/>
    <property type="project" value="TreeGrafter"/>
</dbReference>
<dbReference type="RefSeq" id="XP_024084458.1">
    <property type="nucleotide sequence ID" value="XM_024228690.1"/>
</dbReference>
<dbReference type="PANTHER" id="PTHR23503">
    <property type="entry name" value="SOLUTE CARRIER FAMILY 2"/>
    <property type="match status" value="1"/>
</dbReference>
<feature type="transmembrane region" description="Helical" evidence="6">
    <location>
        <begin position="12"/>
        <end position="35"/>
    </location>
</feature>
<sequence>MSKHNEFTVRFFLMSPLTFIFLCITKFIYGVAELVDWLQNLGWTRKLVLAGASTTIGLAVPVGFSIGVVNTPAGIIKAWCNESVAAHYNIALDSTGLDSIWSCIVSIYLIGGMVGSLGGAWVADRIGRKGGLVLAAIFLLVAALMFIVSKPLNSIEVVLLGRIVAGLGGGLVTTIMPMYLTELAPIEVRGATGVLCPLGLSLGVPISQGLGFPMIFGSENCWNYLLGMYAVLTLLSAIALPFLPESPKYLYTIRGLRQKAIKELTSLRQLPAEFVVGELEEKTDSEPETWSIVKLIANRPLRIKLLLVCALQGGQQFSGINAVFYYSVRIFEMAGLSQANAQYASLGAGSINFIVAAIMIPVINLFPRRAMAILSCTFGTAFLVVLSFAITYTVTFSWMLYLSTVSLFGYIIMYGIGLGPIPFFIGSELFDLGPRSAAMALGSVANWAGNFIVGMTFLRLNNKLGPYVFLLFATSTALLALFLKVCLPETNVVTLAKRRKQSLK</sequence>
<evidence type="ECO:0000313" key="9">
    <source>
        <dbReference type="Proteomes" id="UP000494040"/>
    </source>
</evidence>
<accession>A0A8I6SPA0</accession>
<dbReference type="InterPro" id="IPR045263">
    <property type="entry name" value="GLUT"/>
</dbReference>
<evidence type="ECO:0000256" key="3">
    <source>
        <dbReference type="ARBA" id="ARBA00022989"/>
    </source>
</evidence>
<keyword evidence="5" id="KW-0813">Transport</keyword>
<evidence type="ECO:0000256" key="1">
    <source>
        <dbReference type="ARBA" id="ARBA00004141"/>
    </source>
</evidence>
<feature type="transmembrane region" description="Helical" evidence="6">
    <location>
        <begin position="464"/>
        <end position="487"/>
    </location>
</feature>
<dbReference type="SUPFAM" id="SSF103473">
    <property type="entry name" value="MFS general substrate transporter"/>
    <property type="match status" value="1"/>
</dbReference>
<feature type="transmembrane region" description="Helical" evidence="6">
    <location>
        <begin position="99"/>
        <end position="123"/>
    </location>
</feature>
<dbReference type="GO" id="GO:0016020">
    <property type="term" value="C:membrane"/>
    <property type="evidence" value="ECO:0007669"/>
    <property type="project" value="UniProtKB-SubCell"/>
</dbReference>
<evidence type="ECO:0000259" key="7">
    <source>
        <dbReference type="PROSITE" id="PS50850"/>
    </source>
</evidence>
<dbReference type="InterPro" id="IPR020846">
    <property type="entry name" value="MFS_dom"/>
</dbReference>
<feature type="domain" description="Major facilitator superfamily (MFS) profile" evidence="7">
    <location>
        <begin position="58"/>
        <end position="491"/>
    </location>
</feature>
<comment type="similarity">
    <text evidence="5">Belongs to the major facilitator superfamily. Sugar transporter (TC 2.A.1.1) family.</text>
</comment>
<name>A0A8I6SPA0_CIMLE</name>
<feature type="transmembrane region" description="Helical" evidence="6">
    <location>
        <begin position="192"/>
        <end position="216"/>
    </location>
</feature>
<feature type="transmembrane region" description="Helical" evidence="6">
    <location>
        <begin position="130"/>
        <end position="148"/>
    </location>
</feature>
<dbReference type="OMA" id="QLMGWLT"/>
<dbReference type="PROSITE" id="PS00216">
    <property type="entry name" value="SUGAR_TRANSPORT_1"/>
    <property type="match status" value="1"/>
</dbReference>
<feature type="transmembrane region" description="Helical" evidence="6">
    <location>
        <begin position="47"/>
        <end position="69"/>
    </location>
</feature>
<evidence type="ECO:0000256" key="4">
    <source>
        <dbReference type="ARBA" id="ARBA00023136"/>
    </source>
</evidence>
<dbReference type="Gene3D" id="1.20.1250.20">
    <property type="entry name" value="MFS general substrate transporter like domains"/>
    <property type="match status" value="1"/>
</dbReference>
<dbReference type="InterPro" id="IPR005828">
    <property type="entry name" value="MFS_sugar_transport-like"/>
</dbReference>
<feature type="transmembrane region" description="Helical" evidence="6">
    <location>
        <begin position="346"/>
        <end position="366"/>
    </location>
</feature>
<dbReference type="Proteomes" id="UP000494040">
    <property type="component" value="Unassembled WGS sequence"/>
</dbReference>
<feature type="transmembrane region" description="Helical" evidence="6">
    <location>
        <begin position="378"/>
        <end position="401"/>
    </location>
</feature>
<organism evidence="8 9">
    <name type="scientific">Cimex lectularius</name>
    <name type="common">Bed bug</name>
    <name type="synonym">Acanthia lectularia</name>
    <dbReference type="NCBI Taxonomy" id="79782"/>
    <lineage>
        <taxon>Eukaryota</taxon>
        <taxon>Metazoa</taxon>
        <taxon>Ecdysozoa</taxon>
        <taxon>Arthropoda</taxon>
        <taxon>Hexapoda</taxon>
        <taxon>Insecta</taxon>
        <taxon>Pterygota</taxon>
        <taxon>Neoptera</taxon>
        <taxon>Paraneoptera</taxon>
        <taxon>Hemiptera</taxon>
        <taxon>Heteroptera</taxon>
        <taxon>Panheteroptera</taxon>
        <taxon>Cimicomorpha</taxon>
        <taxon>Cimicidae</taxon>
        <taxon>Cimex</taxon>
    </lineage>
</organism>
<feature type="transmembrane region" description="Helical" evidence="6">
    <location>
        <begin position="160"/>
        <end position="180"/>
    </location>
</feature>
<feature type="transmembrane region" description="Helical" evidence="6">
    <location>
        <begin position="407"/>
        <end position="425"/>
    </location>
</feature>